<evidence type="ECO:0000256" key="1">
    <source>
        <dbReference type="ARBA" id="ARBA00022737"/>
    </source>
</evidence>
<gene>
    <name evidence="5" type="ORF">BDW02DRAFT_568909</name>
</gene>
<dbReference type="Proteomes" id="UP000800040">
    <property type="component" value="Unassembled WGS sequence"/>
</dbReference>
<dbReference type="InterPro" id="IPR002110">
    <property type="entry name" value="Ankyrin_rpt"/>
</dbReference>
<feature type="region of interest" description="Disordered" evidence="4">
    <location>
        <begin position="118"/>
        <end position="137"/>
    </location>
</feature>
<dbReference type="Gene3D" id="1.25.40.20">
    <property type="entry name" value="Ankyrin repeat-containing domain"/>
    <property type="match status" value="4"/>
</dbReference>
<keyword evidence="6" id="KW-1185">Reference proteome</keyword>
<name>A0A6A5KLV5_9PLEO</name>
<proteinExistence type="predicted"/>
<dbReference type="PROSITE" id="PS50088">
    <property type="entry name" value="ANK_REPEAT"/>
    <property type="match status" value="1"/>
</dbReference>
<dbReference type="PANTHER" id="PTHR24126:SF14">
    <property type="entry name" value="ANK_REP_REGION DOMAIN-CONTAINING PROTEIN"/>
    <property type="match status" value="1"/>
</dbReference>
<dbReference type="EMBL" id="ML975300">
    <property type="protein sequence ID" value="KAF1834523.1"/>
    <property type="molecule type" value="Genomic_DNA"/>
</dbReference>
<evidence type="ECO:0000256" key="3">
    <source>
        <dbReference type="PROSITE-ProRule" id="PRU00023"/>
    </source>
</evidence>
<dbReference type="PROSITE" id="PS50297">
    <property type="entry name" value="ANK_REP_REGION"/>
    <property type="match status" value="1"/>
</dbReference>
<dbReference type="PANTHER" id="PTHR24126">
    <property type="entry name" value="ANKYRIN REPEAT, PH AND SEC7 DOMAIN CONTAINING PROTEIN SECG-RELATED"/>
    <property type="match status" value="1"/>
</dbReference>
<accession>A0A6A5KLV5</accession>
<dbReference type="OrthoDB" id="3182339at2759"/>
<evidence type="ECO:0000313" key="5">
    <source>
        <dbReference type="EMBL" id="KAF1834523.1"/>
    </source>
</evidence>
<keyword evidence="1" id="KW-0677">Repeat</keyword>
<feature type="region of interest" description="Disordered" evidence="4">
    <location>
        <begin position="56"/>
        <end position="77"/>
    </location>
</feature>
<dbReference type="SUPFAM" id="SSF48403">
    <property type="entry name" value="Ankyrin repeat"/>
    <property type="match status" value="3"/>
</dbReference>
<feature type="repeat" description="ANK" evidence="3">
    <location>
        <begin position="952"/>
        <end position="984"/>
    </location>
</feature>
<reference evidence="5" key="1">
    <citation type="submission" date="2020-01" db="EMBL/GenBank/DDBJ databases">
        <authorList>
            <consortium name="DOE Joint Genome Institute"/>
            <person name="Haridas S."/>
            <person name="Albert R."/>
            <person name="Binder M."/>
            <person name="Bloem J."/>
            <person name="Labutti K."/>
            <person name="Salamov A."/>
            <person name="Andreopoulos B."/>
            <person name="Baker S.E."/>
            <person name="Barry K."/>
            <person name="Bills G."/>
            <person name="Bluhm B.H."/>
            <person name="Cannon C."/>
            <person name="Castanera R."/>
            <person name="Culley D.E."/>
            <person name="Daum C."/>
            <person name="Ezra D."/>
            <person name="Gonzalez J.B."/>
            <person name="Henrissat B."/>
            <person name="Kuo A."/>
            <person name="Liang C."/>
            <person name="Lipzen A."/>
            <person name="Lutzoni F."/>
            <person name="Magnuson J."/>
            <person name="Mondo S."/>
            <person name="Nolan M."/>
            <person name="Ohm R."/>
            <person name="Pangilinan J."/>
            <person name="Park H.-J."/>
            <person name="Ramirez L."/>
            <person name="Alfaro M."/>
            <person name="Sun H."/>
            <person name="Tritt A."/>
            <person name="Yoshinaga Y."/>
            <person name="Zwiers L.-H."/>
            <person name="Turgeon B.G."/>
            <person name="Goodwin S.B."/>
            <person name="Spatafora J.W."/>
            <person name="Crous P.W."/>
            <person name="Grigoriev I.V."/>
        </authorList>
    </citation>
    <scope>NUCLEOTIDE SEQUENCE</scope>
    <source>
        <strain evidence="5">P77</strain>
    </source>
</reference>
<dbReference type="Pfam" id="PF12796">
    <property type="entry name" value="Ank_2"/>
    <property type="match status" value="1"/>
</dbReference>
<evidence type="ECO:0000256" key="2">
    <source>
        <dbReference type="ARBA" id="ARBA00023043"/>
    </source>
</evidence>
<evidence type="ECO:0000256" key="4">
    <source>
        <dbReference type="SAM" id="MobiDB-lite"/>
    </source>
</evidence>
<sequence length="1361" mass="148495">MERRASLNELIRNAGVTPVERQPCLPSATQPLIVASEDDHAQARNILLDRRVKNPESKGGLKSIFKKPKEKGKAQELGQFSQDELDQALSAVISSPTTGPGLIQSFLSLGAKVNIIETPDNKKKRSGNQPSTGLRRRSTVLQQAASLRKADGVHILASSGADQTTLDEGLKAALAANDQACVQEILRHGADLNKFPNALANAVRSNDLNFVRLLLRAPKPLRTEVISSCLPAAVQQTSDAIISLLLAYGADPNFDSASALNMAIGKQSYKLVAALVAGPIRLTQSTLQRLLDTTMRLPTPQATLQFLQLLLCCGLSPDSRGLSDLLICIARNNDTAGAKMMLSYGVSTATNDAECLKEAITNSNWTLIDAILQYPVEPQHASTALAVLPSNAPQPNKFHVVHALIQKGATGAPLGLLVTQATREKDTQLLDLLLNAGATVDASDDSALHFAVANKDMSSLQTLLKVVHPSPEVLANLFPVLRSHSASERRETSRLLLEYGARGPGVDQALVDAVADTSSDRDDALITELLKHSADVNYHNGKVFSLAATQVNMDLLRLLCKAKPRPSSTSPALLLAFDTHGGRHSKTLELIDLLLSHGSEKESTGRALQIAINGGPGNIDIIQRLLTARTELLSDALEQTILLQDPRKKAAILEALLKMNVTQEALNQALVAETRHVVSTKDVTSIKLLLAQGASVNHNEGEVLSIAVASRISSLTSLLLSGKHQPSQSSVTRAFRTLFTDEALSYGETKEETYETAGGLLDRGVEQSAIDAALQSVLSHDYDGQVTERWVDLLLENYADVNTGEGACFVFAAQKHSHAIFEKLVLHGPKFTVVVPALLSSKFQDEVGVTAIATCFAHGCTADQLETRRNKTPLLITAMSVYPRNGALIKLLLDHGLDADVSTFSVLDPQTGPEVVPALHWALNQPQKRVSDAVISALLKGGASATGVSPTSEKTALILAACEGRHDIVRALLERGADADTRDVWNKSALFYASGSVAGEAVVKMLAPRALSNDGSLHEAAREVSVEVARVLIECGHDANFPSRLHGGRNALGEVCLNATTTHRSRLRQLLRLLLSNKANAKFRARNEKSVVILALDNAYSALPITEALLETEVWQDLNDEAHMYREPSSGLHYSPYSYVDLVSSPSRTPIKQALLELLRDKACLPVYYSDTPLQPVGATNIPPRLAKLVDKQKDHELMLRHEKEKFEQSRSMGETSHKDALRRNKEAHDAELAAQTKATVHWTALEQQKQQHWTALEQQKHEFEMQRVREAERMKRAEKAAWLEQERDAVSKRQAVEDRKMGAAMAAEGKMIEQRRQEVEHRATVERKMLREKEEFYERNVKRQKEVRQIEGKGQWGSVD</sequence>
<evidence type="ECO:0000313" key="6">
    <source>
        <dbReference type="Proteomes" id="UP000800040"/>
    </source>
</evidence>
<dbReference type="SMART" id="SM00248">
    <property type="entry name" value="ANK"/>
    <property type="match status" value="12"/>
</dbReference>
<protein>
    <submittedName>
        <fullName evidence="5">Ankyrin</fullName>
    </submittedName>
</protein>
<dbReference type="InterPro" id="IPR036770">
    <property type="entry name" value="Ankyrin_rpt-contain_sf"/>
</dbReference>
<organism evidence="5 6">
    <name type="scientific">Decorospora gaudefroyi</name>
    <dbReference type="NCBI Taxonomy" id="184978"/>
    <lineage>
        <taxon>Eukaryota</taxon>
        <taxon>Fungi</taxon>
        <taxon>Dikarya</taxon>
        <taxon>Ascomycota</taxon>
        <taxon>Pezizomycotina</taxon>
        <taxon>Dothideomycetes</taxon>
        <taxon>Pleosporomycetidae</taxon>
        <taxon>Pleosporales</taxon>
        <taxon>Pleosporineae</taxon>
        <taxon>Pleosporaceae</taxon>
        <taxon>Decorospora</taxon>
    </lineage>
</organism>
<keyword evidence="2 3" id="KW-0040">ANK repeat</keyword>